<dbReference type="InterPro" id="IPR029028">
    <property type="entry name" value="Alpha/beta_knot_MTases"/>
</dbReference>
<dbReference type="SUPFAM" id="SSF75217">
    <property type="entry name" value="alpha/beta knot"/>
    <property type="match status" value="1"/>
</dbReference>
<evidence type="ECO:0000256" key="4">
    <source>
        <dbReference type="ARBA" id="ARBA00038303"/>
    </source>
</evidence>
<keyword evidence="5" id="KW-0698">rRNA processing</keyword>
<comment type="caution">
    <text evidence="6">The sequence shown here is derived from an EMBL/GenBank/DDBJ whole genome shotgun (WGS) entry which is preliminary data.</text>
</comment>
<dbReference type="CDD" id="cd18081">
    <property type="entry name" value="RlmH-like"/>
    <property type="match status" value="1"/>
</dbReference>
<dbReference type="NCBIfam" id="NF000985">
    <property type="entry name" value="PRK00103.1-3"/>
    <property type="match status" value="1"/>
</dbReference>
<dbReference type="NCBIfam" id="TIGR00246">
    <property type="entry name" value="tRNA_RlmH_YbeA"/>
    <property type="match status" value="1"/>
</dbReference>
<evidence type="ECO:0000313" key="9">
    <source>
        <dbReference type="Proteomes" id="UP000029074"/>
    </source>
</evidence>
<dbReference type="EMBL" id="ABXB03000003">
    <property type="protein sequence ID" value="EFA22596.1"/>
    <property type="molecule type" value="Genomic_DNA"/>
</dbReference>
<comment type="subcellular location">
    <subcellularLocation>
        <location evidence="5">Cytoplasm</location>
    </subcellularLocation>
</comment>
<evidence type="ECO:0000256" key="2">
    <source>
        <dbReference type="ARBA" id="ARBA00022679"/>
    </source>
</evidence>
<dbReference type="Gene3D" id="3.40.1280.10">
    <property type="match status" value="1"/>
</dbReference>
<gene>
    <name evidence="5 6" type="primary">rlmH</name>
    <name evidence="7" type="ORF">BGLCM_0244</name>
    <name evidence="6" type="ORF">BIFGAL_03622</name>
</gene>
<organism evidence="6 8">
    <name type="scientific">Bifidobacterium gallicum DSM 20093 = LMG 11596</name>
    <dbReference type="NCBI Taxonomy" id="561180"/>
    <lineage>
        <taxon>Bacteria</taxon>
        <taxon>Bacillati</taxon>
        <taxon>Actinomycetota</taxon>
        <taxon>Actinomycetes</taxon>
        <taxon>Bifidobacteriales</taxon>
        <taxon>Bifidobacteriaceae</taxon>
        <taxon>Bifidobacterium</taxon>
    </lineage>
</organism>
<keyword evidence="5" id="KW-0963">Cytoplasm</keyword>
<sequence length="159" mass="18335">MNITILTVGKIKERYLRDAIDEYAKRMSRFCKLQIMQVNDEKTPEHASAAEELQIKQREGERLMAHIKPQSTVIALAIEGRMLTSEQLAHEIEEFGLRGHSNLVFVIGGSLGLDPRILKRADMLLSFSRMTFPHQLMRVILLEQLYRAYKINAGEPYHK</sequence>
<dbReference type="PANTHER" id="PTHR33603:SF1">
    <property type="entry name" value="RIBOSOMAL RNA LARGE SUBUNIT METHYLTRANSFERASE H"/>
    <property type="match status" value="1"/>
</dbReference>
<evidence type="ECO:0000313" key="8">
    <source>
        <dbReference type="Proteomes" id="UP000003656"/>
    </source>
</evidence>
<dbReference type="Proteomes" id="UP000029074">
    <property type="component" value="Unassembled WGS sequence"/>
</dbReference>
<feature type="binding site" evidence="5">
    <location>
        <position position="108"/>
    </location>
    <ligand>
        <name>S-adenosyl-L-methionine</name>
        <dbReference type="ChEBI" id="CHEBI:59789"/>
    </ligand>
</feature>
<evidence type="ECO:0000256" key="5">
    <source>
        <dbReference type="HAMAP-Rule" id="MF_00658"/>
    </source>
</evidence>
<dbReference type="InterPro" id="IPR029026">
    <property type="entry name" value="tRNA_m1G_MTases_N"/>
</dbReference>
<feature type="binding site" evidence="5">
    <location>
        <position position="76"/>
    </location>
    <ligand>
        <name>S-adenosyl-L-methionine</name>
        <dbReference type="ChEBI" id="CHEBI:59789"/>
    </ligand>
</feature>
<dbReference type="RefSeq" id="WP_006295072.1">
    <property type="nucleotide sequence ID" value="NZ_ABXB03000003.1"/>
</dbReference>
<dbReference type="HAMAP" id="MF_00658">
    <property type="entry name" value="23SrRNA_methyltr_H"/>
    <property type="match status" value="1"/>
</dbReference>
<keyword evidence="2 5" id="KW-0808">Transferase</keyword>
<proteinExistence type="inferred from homology"/>
<dbReference type="Proteomes" id="UP000003656">
    <property type="component" value="Unassembled WGS sequence"/>
</dbReference>
<name>D1NUU5_9BIFI</name>
<dbReference type="GO" id="GO:0070038">
    <property type="term" value="F:rRNA (pseudouridine-N3-)-methyltransferase activity"/>
    <property type="evidence" value="ECO:0007669"/>
    <property type="project" value="UniProtKB-UniRule"/>
</dbReference>
<dbReference type="STRING" id="561180.BIFGAL_03622"/>
<dbReference type="PIRSF" id="PIRSF004505">
    <property type="entry name" value="MT_bac"/>
    <property type="match status" value="1"/>
</dbReference>
<keyword evidence="1 5" id="KW-0489">Methyltransferase</keyword>
<evidence type="ECO:0000313" key="7">
    <source>
        <dbReference type="EMBL" id="KFI59578.1"/>
    </source>
</evidence>
<keyword evidence="3 5" id="KW-0949">S-adenosyl-L-methionine</keyword>
<protein>
    <recommendedName>
        <fullName evidence="5">Ribosomal RNA large subunit methyltransferase H</fullName>
        <ecNumber evidence="5">2.1.1.177</ecNumber>
    </recommendedName>
    <alternativeName>
        <fullName evidence="5">23S rRNA (pseudouridine1915-N3)-methyltransferase</fullName>
    </alternativeName>
    <alternativeName>
        <fullName evidence="5">23S rRNA m3Psi1915 methyltransferase</fullName>
    </alternativeName>
    <alternativeName>
        <fullName evidence="5">rRNA (pseudouridine-N3-)-methyltransferase RlmH</fullName>
    </alternativeName>
</protein>
<reference evidence="6 8" key="1">
    <citation type="submission" date="2009-11" db="EMBL/GenBank/DDBJ databases">
        <authorList>
            <person name="Weinstock G."/>
            <person name="Sodergren E."/>
            <person name="Clifton S."/>
            <person name="Fulton L."/>
            <person name="Fulton B."/>
            <person name="Courtney L."/>
            <person name="Fronick C."/>
            <person name="Harrison M."/>
            <person name="Strong C."/>
            <person name="Farmer C."/>
            <person name="Delahaunty K."/>
            <person name="Markovic C."/>
            <person name="Hall O."/>
            <person name="Minx P."/>
            <person name="Tomlinson C."/>
            <person name="Mitreva M."/>
            <person name="Nelson J."/>
            <person name="Hou S."/>
            <person name="Wollam A."/>
            <person name="Pepin K.H."/>
            <person name="Johnson M."/>
            <person name="Bhonagiri V."/>
            <person name="Nash W.E."/>
            <person name="Warren W."/>
            <person name="Chinwalla A."/>
            <person name="Mardis E.R."/>
            <person name="Wilson R.K."/>
        </authorList>
    </citation>
    <scope>NUCLEOTIDE SEQUENCE [LARGE SCALE GENOMIC DNA]</scope>
    <source>
        <strain evidence="6 8">DSM 20093</strain>
    </source>
</reference>
<accession>D1NUU5</accession>
<dbReference type="eggNOG" id="COG1576">
    <property type="taxonomic scope" value="Bacteria"/>
</dbReference>
<dbReference type="AlphaFoldDB" id="D1NUU5"/>
<evidence type="ECO:0000313" key="6">
    <source>
        <dbReference type="EMBL" id="EFA22596.1"/>
    </source>
</evidence>
<dbReference type="EMBL" id="JGYW01000002">
    <property type="protein sequence ID" value="KFI59578.1"/>
    <property type="molecule type" value="Genomic_DNA"/>
</dbReference>
<dbReference type="EC" id="2.1.1.177" evidence="5"/>
<comment type="similarity">
    <text evidence="4 5">Belongs to the RNA methyltransferase RlmH family.</text>
</comment>
<dbReference type="OrthoDB" id="9806643at2"/>
<dbReference type="Pfam" id="PF02590">
    <property type="entry name" value="SPOUT_MTase"/>
    <property type="match status" value="1"/>
</dbReference>
<keyword evidence="9" id="KW-1185">Reference proteome</keyword>
<dbReference type="InterPro" id="IPR003742">
    <property type="entry name" value="RlmH-like"/>
</dbReference>
<dbReference type="PANTHER" id="PTHR33603">
    <property type="entry name" value="METHYLTRANSFERASE"/>
    <property type="match status" value="1"/>
</dbReference>
<dbReference type="GO" id="GO:0005737">
    <property type="term" value="C:cytoplasm"/>
    <property type="evidence" value="ECO:0007669"/>
    <property type="project" value="UniProtKB-SubCell"/>
</dbReference>
<comment type="catalytic activity">
    <reaction evidence="5">
        <text>pseudouridine(1915) in 23S rRNA + S-adenosyl-L-methionine = N(3)-methylpseudouridine(1915) in 23S rRNA + S-adenosyl-L-homocysteine + H(+)</text>
        <dbReference type="Rhea" id="RHEA:42752"/>
        <dbReference type="Rhea" id="RHEA-COMP:10221"/>
        <dbReference type="Rhea" id="RHEA-COMP:10222"/>
        <dbReference type="ChEBI" id="CHEBI:15378"/>
        <dbReference type="ChEBI" id="CHEBI:57856"/>
        <dbReference type="ChEBI" id="CHEBI:59789"/>
        <dbReference type="ChEBI" id="CHEBI:65314"/>
        <dbReference type="ChEBI" id="CHEBI:74486"/>
        <dbReference type="EC" id="2.1.1.177"/>
    </reaction>
</comment>
<evidence type="ECO:0000256" key="1">
    <source>
        <dbReference type="ARBA" id="ARBA00022603"/>
    </source>
</evidence>
<evidence type="ECO:0000256" key="3">
    <source>
        <dbReference type="ARBA" id="ARBA00022691"/>
    </source>
</evidence>
<comment type="function">
    <text evidence="5">Specifically methylates the pseudouridine at position 1915 (m3Psi1915) in 23S rRNA.</text>
</comment>
<comment type="subunit">
    <text evidence="5">Homodimer.</text>
</comment>
<feature type="binding site" evidence="5">
    <location>
        <begin position="127"/>
        <end position="132"/>
    </location>
    <ligand>
        <name>S-adenosyl-L-methionine</name>
        <dbReference type="ChEBI" id="CHEBI:59789"/>
    </ligand>
</feature>
<reference evidence="7 9" key="2">
    <citation type="submission" date="2014-03" db="EMBL/GenBank/DDBJ databases">
        <title>Genomics of Bifidobacteria.</title>
        <authorList>
            <person name="Ventura M."/>
            <person name="Milani C."/>
            <person name="Lugli G.A."/>
        </authorList>
    </citation>
    <scope>NUCLEOTIDE SEQUENCE [LARGE SCALE GENOMIC DNA]</scope>
    <source>
        <strain evidence="7 9">LMG 11596</strain>
    </source>
</reference>